<dbReference type="InterPro" id="IPR027417">
    <property type="entry name" value="P-loop_NTPase"/>
</dbReference>
<protein>
    <recommendedName>
        <fullName evidence="1">ABC transporter domain-containing protein</fullName>
    </recommendedName>
</protein>
<name>A0A382W4K7_9ZZZZ</name>
<reference evidence="2" key="1">
    <citation type="submission" date="2018-05" db="EMBL/GenBank/DDBJ databases">
        <authorList>
            <person name="Lanie J.A."/>
            <person name="Ng W.-L."/>
            <person name="Kazmierczak K.M."/>
            <person name="Andrzejewski T.M."/>
            <person name="Davidsen T.M."/>
            <person name="Wayne K.J."/>
            <person name="Tettelin H."/>
            <person name="Glass J.I."/>
            <person name="Rusch D."/>
            <person name="Podicherti R."/>
            <person name="Tsui H.-C.T."/>
            <person name="Winkler M.E."/>
        </authorList>
    </citation>
    <scope>NUCLEOTIDE SEQUENCE</scope>
</reference>
<dbReference type="InterPro" id="IPR003439">
    <property type="entry name" value="ABC_transporter-like_ATP-bd"/>
</dbReference>
<feature type="non-terminal residue" evidence="2">
    <location>
        <position position="1"/>
    </location>
</feature>
<dbReference type="PROSITE" id="PS50893">
    <property type="entry name" value="ABC_TRANSPORTER_2"/>
    <property type="match status" value="1"/>
</dbReference>
<dbReference type="GO" id="GO:0016887">
    <property type="term" value="F:ATP hydrolysis activity"/>
    <property type="evidence" value="ECO:0007669"/>
    <property type="project" value="InterPro"/>
</dbReference>
<evidence type="ECO:0000313" key="2">
    <source>
        <dbReference type="EMBL" id="SVD53051.1"/>
    </source>
</evidence>
<accession>A0A382W4K7</accession>
<evidence type="ECO:0000259" key="1">
    <source>
        <dbReference type="PROSITE" id="PS50893"/>
    </source>
</evidence>
<dbReference type="Pfam" id="PF00005">
    <property type="entry name" value="ABC_tran"/>
    <property type="match status" value="1"/>
</dbReference>
<dbReference type="GO" id="GO:0005524">
    <property type="term" value="F:ATP binding"/>
    <property type="evidence" value="ECO:0007669"/>
    <property type="project" value="InterPro"/>
</dbReference>
<sequence length="207" mass="23077">LLRLLQGLLEPNEGLLEVDGSNLASLDLSHYRSQVALVDLYPTFFAGSIEQNIRRVRPNISQREFEEVLENSSLTIQAKDLPDGLSTQIDQNASSLSQTTKIVVGLARALATSPNLLMLDETFNTMDKLTQVYLKEKINAIANGRTLIATIHDMRFIDDFDWIIVLNKGSVVGQGKHEELMKNCPLYGEMLELEDQISAGSDTNRKT</sequence>
<dbReference type="InterPro" id="IPR039421">
    <property type="entry name" value="Type_1_exporter"/>
</dbReference>
<dbReference type="SUPFAM" id="SSF52540">
    <property type="entry name" value="P-loop containing nucleoside triphosphate hydrolases"/>
    <property type="match status" value="1"/>
</dbReference>
<dbReference type="Gene3D" id="3.40.50.300">
    <property type="entry name" value="P-loop containing nucleotide triphosphate hydrolases"/>
    <property type="match status" value="1"/>
</dbReference>
<dbReference type="PANTHER" id="PTHR43394">
    <property type="entry name" value="ATP-DEPENDENT PERMEASE MDL1, MITOCHONDRIAL"/>
    <property type="match status" value="1"/>
</dbReference>
<organism evidence="2">
    <name type="scientific">marine metagenome</name>
    <dbReference type="NCBI Taxonomy" id="408172"/>
    <lineage>
        <taxon>unclassified sequences</taxon>
        <taxon>metagenomes</taxon>
        <taxon>ecological metagenomes</taxon>
    </lineage>
</organism>
<proteinExistence type="predicted"/>
<feature type="domain" description="ABC transporter" evidence="1">
    <location>
        <begin position="1"/>
        <end position="193"/>
    </location>
</feature>
<gene>
    <name evidence="2" type="ORF">METZ01_LOCUS405905</name>
</gene>
<dbReference type="EMBL" id="UINC01156564">
    <property type="protein sequence ID" value="SVD53051.1"/>
    <property type="molecule type" value="Genomic_DNA"/>
</dbReference>
<dbReference type="AlphaFoldDB" id="A0A382W4K7"/>